<dbReference type="PROSITE" id="PS50072">
    <property type="entry name" value="CSA_PPIASE_2"/>
    <property type="match status" value="1"/>
</dbReference>
<dbReference type="EMBL" id="SJPF01000006">
    <property type="protein sequence ID" value="TWT29836.1"/>
    <property type="molecule type" value="Genomic_DNA"/>
</dbReference>
<comment type="similarity">
    <text evidence="3">Belongs to the cyclophilin-type PPIase family.</text>
</comment>
<comment type="function">
    <text evidence="3">PPIases accelerate the folding of proteins. It catalyzes the cis-trans isomerization of proline imidic peptide bonds in oligopeptides.</text>
</comment>
<name>A0A5C5UU84_9BACT</name>
<dbReference type="PANTHER" id="PTHR43246">
    <property type="entry name" value="PEPTIDYL-PROLYL CIS-TRANS ISOMERASE CYP38, CHLOROPLASTIC"/>
    <property type="match status" value="1"/>
</dbReference>
<keyword evidence="3" id="KW-0732">Signal</keyword>
<feature type="region of interest" description="Disordered" evidence="4">
    <location>
        <begin position="29"/>
        <end position="59"/>
    </location>
</feature>
<sequence precursor="true">MRSYPNLFLSILALSVLFAVGCGSETSPPAASIDGGSAAPAAGGDSLSGSPVSVEPEEMTDAYRPMARESHPEVVLTTNYGEIKLRLNSEKAPATVDNFLNNYVESGRYDGTIFHYVATDSMILGGSFTADLEATPTRTEIQSEAANGLKNVRGAIAMTRDPEYIHTATNQFFINLADNPNLDHVEDDEKKYGYCVFGEVIEGMDVVDKIAAAPVKDVEGFPGLPVETVVIQSAKRVR</sequence>
<dbReference type="Pfam" id="PF00160">
    <property type="entry name" value="Pro_isomerase"/>
    <property type="match status" value="1"/>
</dbReference>
<feature type="domain" description="PPIase cyclophilin-type" evidence="5">
    <location>
        <begin position="78"/>
        <end position="236"/>
    </location>
</feature>
<evidence type="ECO:0000256" key="3">
    <source>
        <dbReference type="RuleBase" id="RU363019"/>
    </source>
</evidence>
<dbReference type="InterPro" id="IPR002130">
    <property type="entry name" value="Cyclophilin-type_PPIase_dom"/>
</dbReference>
<dbReference type="Gene3D" id="2.40.100.10">
    <property type="entry name" value="Cyclophilin-like"/>
    <property type="match status" value="1"/>
</dbReference>
<evidence type="ECO:0000256" key="2">
    <source>
        <dbReference type="ARBA" id="ARBA00023235"/>
    </source>
</evidence>
<proteinExistence type="inferred from homology"/>
<feature type="chain" id="PRO_5023013885" description="Peptidyl-prolyl cis-trans isomerase" evidence="3">
    <location>
        <begin position="20"/>
        <end position="238"/>
    </location>
</feature>
<accession>A0A5C5UU84</accession>
<comment type="caution">
    <text evidence="6">The sequence shown here is derived from an EMBL/GenBank/DDBJ whole genome shotgun (WGS) entry which is preliminary data.</text>
</comment>
<comment type="catalytic activity">
    <reaction evidence="3">
        <text>[protein]-peptidylproline (omega=180) = [protein]-peptidylproline (omega=0)</text>
        <dbReference type="Rhea" id="RHEA:16237"/>
        <dbReference type="Rhea" id="RHEA-COMP:10747"/>
        <dbReference type="Rhea" id="RHEA-COMP:10748"/>
        <dbReference type="ChEBI" id="CHEBI:83833"/>
        <dbReference type="ChEBI" id="CHEBI:83834"/>
        <dbReference type="EC" id="5.2.1.8"/>
    </reaction>
</comment>
<evidence type="ECO:0000313" key="6">
    <source>
        <dbReference type="EMBL" id="TWT29836.1"/>
    </source>
</evidence>
<dbReference type="GO" id="GO:0003755">
    <property type="term" value="F:peptidyl-prolyl cis-trans isomerase activity"/>
    <property type="evidence" value="ECO:0007669"/>
    <property type="project" value="UniProtKB-UniRule"/>
</dbReference>
<dbReference type="AlphaFoldDB" id="A0A5C5UU84"/>
<dbReference type="InterPro" id="IPR029000">
    <property type="entry name" value="Cyclophilin-like_dom_sf"/>
</dbReference>
<evidence type="ECO:0000256" key="1">
    <source>
        <dbReference type="ARBA" id="ARBA00023110"/>
    </source>
</evidence>
<dbReference type="InterPro" id="IPR044665">
    <property type="entry name" value="E_coli_cyclophilin_A-like"/>
</dbReference>
<keyword evidence="1 3" id="KW-0697">Rotamase</keyword>
<evidence type="ECO:0000313" key="7">
    <source>
        <dbReference type="Proteomes" id="UP000318878"/>
    </source>
</evidence>
<reference evidence="6 7" key="1">
    <citation type="submission" date="2019-02" db="EMBL/GenBank/DDBJ databases">
        <title>Deep-cultivation of Planctomycetes and their phenomic and genomic characterization uncovers novel biology.</title>
        <authorList>
            <person name="Wiegand S."/>
            <person name="Jogler M."/>
            <person name="Boedeker C."/>
            <person name="Pinto D."/>
            <person name="Vollmers J."/>
            <person name="Rivas-Marin E."/>
            <person name="Kohn T."/>
            <person name="Peeters S.H."/>
            <person name="Heuer A."/>
            <person name="Rast P."/>
            <person name="Oberbeckmann S."/>
            <person name="Bunk B."/>
            <person name="Jeske O."/>
            <person name="Meyerdierks A."/>
            <person name="Storesund J.E."/>
            <person name="Kallscheuer N."/>
            <person name="Luecker S."/>
            <person name="Lage O.M."/>
            <person name="Pohl T."/>
            <person name="Merkel B.J."/>
            <person name="Hornburger P."/>
            <person name="Mueller R.-W."/>
            <person name="Bruemmer F."/>
            <person name="Labrenz M."/>
            <person name="Spormann A.M."/>
            <person name="Op Den Camp H."/>
            <person name="Overmann J."/>
            <person name="Amann R."/>
            <person name="Jetten M.S.M."/>
            <person name="Mascher T."/>
            <person name="Medema M.H."/>
            <person name="Devos D.P."/>
            <person name="Kaster A.-K."/>
            <person name="Ovreas L."/>
            <person name="Rohde M."/>
            <person name="Galperin M.Y."/>
            <person name="Jogler C."/>
        </authorList>
    </citation>
    <scope>NUCLEOTIDE SEQUENCE [LARGE SCALE GENOMIC DNA]</scope>
    <source>
        <strain evidence="6 7">Enr8</strain>
    </source>
</reference>
<evidence type="ECO:0000259" key="5">
    <source>
        <dbReference type="PROSITE" id="PS50072"/>
    </source>
</evidence>
<dbReference type="SUPFAM" id="SSF50891">
    <property type="entry name" value="Cyclophilin-like"/>
    <property type="match status" value="1"/>
</dbReference>
<keyword evidence="2 3" id="KW-0413">Isomerase</keyword>
<dbReference type="EC" id="5.2.1.8" evidence="3"/>
<protein>
    <recommendedName>
        <fullName evidence="3">Peptidyl-prolyl cis-trans isomerase</fullName>
        <shortName evidence="3">PPIase</shortName>
        <ecNumber evidence="3">5.2.1.8</ecNumber>
    </recommendedName>
</protein>
<dbReference type="Proteomes" id="UP000318878">
    <property type="component" value="Unassembled WGS sequence"/>
</dbReference>
<evidence type="ECO:0000256" key="4">
    <source>
        <dbReference type="SAM" id="MobiDB-lite"/>
    </source>
</evidence>
<gene>
    <name evidence="6" type="primary">ppiA_2</name>
    <name evidence="6" type="ORF">Enr8_44920</name>
</gene>
<organism evidence="6 7">
    <name type="scientific">Blastopirellula retiformator</name>
    <dbReference type="NCBI Taxonomy" id="2527970"/>
    <lineage>
        <taxon>Bacteria</taxon>
        <taxon>Pseudomonadati</taxon>
        <taxon>Planctomycetota</taxon>
        <taxon>Planctomycetia</taxon>
        <taxon>Pirellulales</taxon>
        <taxon>Pirellulaceae</taxon>
        <taxon>Blastopirellula</taxon>
    </lineage>
</organism>
<keyword evidence="7" id="KW-1185">Reference proteome</keyword>
<dbReference type="RefSeq" id="WP_222434925.1">
    <property type="nucleotide sequence ID" value="NZ_SJPF01000006.1"/>
</dbReference>
<feature type="compositionally biased region" description="Low complexity" evidence="4">
    <location>
        <begin position="29"/>
        <end position="51"/>
    </location>
</feature>
<dbReference type="PRINTS" id="PR00153">
    <property type="entry name" value="CSAPPISMRASE"/>
</dbReference>
<dbReference type="PROSITE" id="PS51257">
    <property type="entry name" value="PROKAR_LIPOPROTEIN"/>
    <property type="match status" value="1"/>
</dbReference>
<feature type="signal peptide" evidence="3">
    <location>
        <begin position="1"/>
        <end position="19"/>
    </location>
</feature>